<evidence type="ECO:0000313" key="2">
    <source>
        <dbReference type="Proteomes" id="UP000664915"/>
    </source>
</evidence>
<keyword evidence="2" id="KW-1185">Reference proteome</keyword>
<dbReference type="GeneID" id="77946249"/>
<accession>A0A879R1G9</accession>
<sequence>MTDLKLCKDCKWYKKSWIETFIFGNDGDDKCFHPVLSGNLVTGKVKGGRVCSFMRLHGGGCTPEGKYWEARK</sequence>
<protein>
    <submittedName>
        <fullName evidence="1">Uncharacterized protein</fullName>
    </submittedName>
</protein>
<organism evidence="1 2">
    <name type="scientific">Synechococcus phage S-SRM01</name>
    <dbReference type="NCBI Taxonomy" id="2781608"/>
    <lineage>
        <taxon>Viruses</taxon>
        <taxon>Duplodnaviria</taxon>
        <taxon>Heunggongvirae</taxon>
        <taxon>Uroviricota</taxon>
        <taxon>Caudoviricetes</taxon>
        <taxon>Pantevenvirales</taxon>
        <taxon>Kyanoviridae</taxon>
        <taxon>Serangoonvirus</taxon>
        <taxon>Serangoonvirus essarone</taxon>
    </lineage>
</organism>
<dbReference type="EMBL" id="MW015081">
    <property type="protein sequence ID" value="QPX48044.1"/>
    <property type="molecule type" value="Genomic_DNA"/>
</dbReference>
<reference evidence="1" key="1">
    <citation type="submission" date="2020-09" db="EMBL/GenBank/DDBJ databases">
        <authorList>
            <person name="Zhang D."/>
            <person name="Hatherill J.R."/>
            <person name="Ramirez J.F."/>
            <person name="Edinger B."/>
            <person name="Balarin R."/>
            <person name="Sullivan A."/>
            <person name="Humpal K.M."/>
            <person name="Guseva A."/>
            <person name="Butela K.A."/>
            <person name="Garlena R.A."/>
            <person name="Russell D.A."/>
            <person name="Pope W.H."/>
            <person name="Jacobs-Sera D."/>
            <person name="Hatfull G.F."/>
        </authorList>
    </citation>
    <scope>NUCLEOTIDE SEQUENCE</scope>
</reference>
<proteinExistence type="predicted"/>
<dbReference type="KEGG" id="vg:77946249"/>
<dbReference type="RefSeq" id="YP_010670054.1">
    <property type="nucleotide sequence ID" value="NC_070963.1"/>
</dbReference>
<dbReference type="Proteomes" id="UP000664915">
    <property type="component" value="Segment"/>
</dbReference>
<name>A0A879R1G9_9CAUD</name>
<evidence type="ECO:0000313" key="1">
    <source>
        <dbReference type="EMBL" id="QPX48044.1"/>
    </source>
</evidence>